<dbReference type="Gene3D" id="3.90.226.10">
    <property type="entry name" value="2-enoyl-CoA Hydratase, Chain A, domain 1"/>
    <property type="match status" value="1"/>
</dbReference>
<dbReference type="InterPro" id="IPR018376">
    <property type="entry name" value="Enoyl-CoA_hyd/isom_CS"/>
</dbReference>
<dbReference type="AlphaFoldDB" id="A3U076"/>
<evidence type="ECO:0000256" key="2">
    <source>
        <dbReference type="RuleBase" id="RU003707"/>
    </source>
</evidence>
<reference evidence="3 4" key="1">
    <citation type="journal article" date="2010" name="J. Bacteriol.">
        <title>Genome sequences of Oceanicola granulosus HTCC2516(T) and Oceanicola batsensis HTCC2597(TDelta).</title>
        <authorList>
            <person name="Thrash J.C."/>
            <person name="Cho J.C."/>
            <person name="Vergin K.L."/>
            <person name="Giovannoni S.J."/>
        </authorList>
    </citation>
    <scope>NUCLEOTIDE SEQUENCE [LARGE SCALE GENOMIC DNA]</scope>
    <source>
        <strain evidence="4">ATCC BAA-863 / DSM 15984 / KCTC 12145 / HTCC2597</strain>
    </source>
</reference>
<dbReference type="PANTHER" id="PTHR43802:SF1">
    <property type="entry name" value="IP11341P-RELATED"/>
    <property type="match status" value="1"/>
</dbReference>
<name>A3U076_PSEBH</name>
<evidence type="ECO:0000313" key="3">
    <source>
        <dbReference type="EMBL" id="EAQ02707.1"/>
    </source>
</evidence>
<dbReference type="STRING" id="252305.OB2597_18362"/>
<organism evidence="3 4">
    <name type="scientific">Pseudooceanicola batsensis (strain ATCC BAA-863 / DSM 15984 / KCTC 12145 / HTCC2597)</name>
    <name type="common">Oceanicola batsensis</name>
    <dbReference type="NCBI Taxonomy" id="252305"/>
    <lineage>
        <taxon>Bacteria</taxon>
        <taxon>Pseudomonadati</taxon>
        <taxon>Pseudomonadota</taxon>
        <taxon>Alphaproteobacteria</taxon>
        <taxon>Rhodobacterales</taxon>
        <taxon>Paracoccaceae</taxon>
        <taxon>Pseudooceanicola</taxon>
    </lineage>
</organism>
<protein>
    <submittedName>
        <fullName evidence="3">Enoyl-CoA hydratase/isomerase</fullName>
    </submittedName>
</protein>
<evidence type="ECO:0000313" key="4">
    <source>
        <dbReference type="Proteomes" id="UP000004318"/>
    </source>
</evidence>
<keyword evidence="4" id="KW-1185">Reference proteome</keyword>
<dbReference type="HOGENOM" id="CLU_009834_7_3_5"/>
<dbReference type="Pfam" id="PF00378">
    <property type="entry name" value="ECH_1"/>
    <property type="match status" value="1"/>
</dbReference>
<dbReference type="InterPro" id="IPR029045">
    <property type="entry name" value="ClpP/crotonase-like_dom_sf"/>
</dbReference>
<proteinExistence type="inferred from homology"/>
<dbReference type="EMBL" id="AAMO01000007">
    <property type="protein sequence ID" value="EAQ02707.1"/>
    <property type="molecule type" value="Genomic_DNA"/>
</dbReference>
<dbReference type="CDD" id="cd06558">
    <property type="entry name" value="crotonase-like"/>
    <property type="match status" value="1"/>
</dbReference>
<accession>A3U076</accession>
<dbReference type="PROSITE" id="PS00166">
    <property type="entry name" value="ENOYL_COA_HYDRATASE"/>
    <property type="match status" value="1"/>
</dbReference>
<dbReference type="InterPro" id="IPR001753">
    <property type="entry name" value="Enoyl-CoA_hydra/iso"/>
</dbReference>
<dbReference type="GO" id="GO:0016853">
    <property type="term" value="F:isomerase activity"/>
    <property type="evidence" value="ECO:0007669"/>
    <property type="project" value="UniProtKB-KW"/>
</dbReference>
<evidence type="ECO:0000256" key="1">
    <source>
        <dbReference type="ARBA" id="ARBA00005254"/>
    </source>
</evidence>
<dbReference type="Proteomes" id="UP000004318">
    <property type="component" value="Unassembled WGS sequence"/>
</dbReference>
<comment type="caution">
    <text evidence="3">The sequence shown here is derived from an EMBL/GenBank/DDBJ whole genome shotgun (WGS) entry which is preliminary data.</text>
</comment>
<dbReference type="PANTHER" id="PTHR43802">
    <property type="entry name" value="ENOYL-COA HYDRATASE"/>
    <property type="match status" value="1"/>
</dbReference>
<sequence length="274" mass="29545">MTDYRYITAELGGEVARLTLNRPEKRNALRDETNLELQDALAKIAATPETRVVILSGAGKAFCAGYDVSEGPDMPERTPPYWRYHFRLAYGTLIAIWRLPQPVIAQVQGACMGGGLALAMASDVVYAGDSAFFGDAEIKFGGGGNMFPILQNLIGPKVLSELMLTGRSMSADEAWRRGMINEVTPDADLAARVDQVAAHMCLLPEGTLVKNKAATRRQMEASGLATLLAASEDSSVLGLSTAEPNEFVKISRERGVSAALTWQKDRFAKVGAYG</sequence>
<comment type="similarity">
    <text evidence="1 2">Belongs to the enoyl-CoA hydratase/isomerase family.</text>
</comment>
<keyword evidence="3" id="KW-0413">Isomerase</keyword>
<dbReference type="SUPFAM" id="SSF52096">
    <property type="entry name" value="ClpP/crotonase"/>
    <property type="match status" value="1"/>
</dbReference>
<dbReference type="OrthoDB" id="9795613at2"/>
<gene>
    <name evidence="3" type="ORF">OB2597_18362</name>
</gene>
<dbReference type="RefSeq" id="WP_009803709.1">
    <property type="nucleotide sequence ID" value="NZ_AAMO01000007.1"/>
</dbReference>